<accession>A0AC60NX74</accession>
<organism evidence="1 2">
    <name type="scientific">Ixodes persulcatus</name>
    <name type="common">Taiga tick</name>
    <dbReference type="NCBI Taxonomy" id="34615"/>
    <lineage>
        <taxon>Eukaryota</taxon>
        <taxon>Metazoa</taxon>
        <taxon>Ecdysozoa</taxon>
        <taxon>Arthropoda</taxon>
        <taxon>Chelicerata</taxon>
        <taxon>Arachnida</taxon>
        <taxon>Acari</taxon>
        <taxon>Parasitiformes</taxon>
        <taxon>Ixodida</taxon>
        <taxon>Ixodoidea</taxon>
        <taxon>Ixodidae</taxon>
        <taxon>Ixodinae</taxon>
        <taxon>Ixodes</taxon>
    </lineage>
</organism>
<comment type="caution">
    <text evidence="1">The sequence shown here is derived from an EMBL/GenBank/DDBJ whole genome shotgun (WGS) entry which is preliminary data.</text>
</comment>
<sequence>MLNDPVSQADLEEGEIIDSGQEDSDDQPAKGTAASKGPAGPGAQGPVRKGPPLPPQGGPQGGLQGGPQGGPLGLHPPFPKLEKRKRKKRKKDPEGGEPKQKRAHYVDHDRMVDDTVWFPPESNVPLGHHPGGGQHPGHRGGGRGGHHPHLPQPHHQHPHGGPMPPREFGSPGPYDDGFMQSPRGCNSPDGGPGGPECPQEGMGGPPHQGFPQGGRGAHRGRGGKPHPMDMRRGPPKKKRRKKLMGGARGNKRGGGGGGDGSKSRSVCKFYLESKCVKGAECPFSHDAPQARKRDMCKFYLSGYCARGEHCSFMHQEFPCKFFHTGAKCFADASCRFSHQPLTEETQRLLGRYLDNSHGPPRMEEDNGGPPDRGEGDMGPPEDRGDPRGPPERGEDRGEGGPPPGEEEFLGCPPHMLKRPSLLGSPPRHVKEAAESWRMQFLGGPPGPPGVPFAQQGPPMMSPPRGPPQMGFPPRPSFYMDTLQCSPVRGMPMAGGTPPHHPGMGPLPLCLDEGFGPGPMPMGGAGPHPPGGFCSPDISSPPLQDQGPSFIGDPRSMGSDGMPQMGVFFDPNQDRSMSPPPQQQQQQQPPPPPSQHQQQSIPGLTLTEFEGSRSSPLPPQQTAIPGLDLVDQDSAQSPSRQGGGDDAEKDANNSDDEMWQPSERKGLPPNLPWRQRQLFLRIQQQQKEQRAAEEGGALAAESPTHPAEAEKEEQGSKGTEVLEEEKKAAAAVAADVGSSDDDEDYDDDQPLTAVLKKLQEQTPVEESSAPAKCPGGTAAPPLLPTPSVAAAPSPGTINFAEMMSRIEQQVPSQSQTNFWKHLFSSVPASATTPAVESAPVPTPPAPAPPASRDPRRARAEVQQLPKAPTDAPQSSRDPRLREKLPPPPPPKTEVTFVESKDGDAPYRLVSILRALPNYDDVARGGSLPQSKLRSDPRFAKYVVNLPPEAPKPAAIAKPAVTKPSISELPFPPPPPPPPKPVGVSRRDPRMARHLEQQQQPPPEKRTVVAVEPQKTPVAAPEVHRLPPQVQPMAPKMDPRKAAAMAASSAHANGGTAVPPIVRIDPRLARRLEQMQQKQQQQTTTTDSSSPAVKKDEEMEVTEPVDTKPPPPPPPKRDPRQKSKNVRNPRGGLVARKNRMDYASPLSSYESEGDRPSGYSSYQRRPQPRPPVSPAPVDGPSPVAVPLPVALPSPVVPTPSPAPQIMPPPSAIISDALLCDADQAIKSLKDVFKTKDPTASPFC</sequence>
<gene>
    <name evidence="1" type="ORF">HPB47_011145</name>
</gene>
<dbReference type="EMBL" id="JABSTQ010011409">
    <property type="protein sequence ID" value="KAG0411722.1"/>
    <property type="molecule type" value="Genomic_DNA"/>
</dbReference>
<name>A0AC60NX74_IXOPE</name>
<evidence type="ECO:0000313" key="1">
    <source>
        <dbReference type="EMBL" id="KAG0411722.1"/>
    </source>
</evidence>
<keyword evidence="2" id="KW-1185">Reference proteome</keyword>
<proteinExistence type="predicted"/>
<dbReference type="Proteomes" id="UP000805193">
    <property type="component" value="Unassembled WGS sequence"/>
</dbReference>
<protein>
    <submittedName>
        <fullName evidence="1">Uncharacterized protein</fullName>
    </submittedName>
</protein>
<reference evidence="1 2" key="1">
    <citation type="journal article" date="2020" name="Cell">
        <title>Large-Scale Comparative Analyses of Tick Genomes Elucidate Their Genetic Diversity and Vector Capacities.</title>
        <authorList>
            <consortium name="Tick Genome and Microbiome Consortium (TIGMIC)"/>
            <person name="Jia N."/>
            <person name="Wang J."/>
            <person name="Shi W."/>
            <person name="Du L."/>
            <person name="Sun Y."/>
            <person name="Zhan W."/>
            <person name="Jiang J.F."/>
            <person name="Wang Q."/>
            <person name="Zhang B."/>
            <person name="Ji P."/>
            <person name="Bell-Sakyi L."/>
            <person name="Cui X.M."/>
            <person name="Yuan T.T."/>
            <person name="Jiang B.G."/>
            <person name="Yang W.F."/>
            <person name="Lam T.T."/>
            <person name="Chang Q.C."/>
            <person name="Ding S.J."/>
            <person name="Wang X.J."/>
            <person name="Zhu J.G."/>
            <person name="Ruan X.D."/>
            <person name="Zhao L."/>
            <person name="Wei J.T."/>
            <person name="Ye R.Z."/>
            <person name="Que T.C."/>
            <person name="Du C.H."/>
            <person name="Zhou Y.H."/>
            <person name="Cheng J.X."/>
            <person name="Dai P.F."/>
            <person name="Guo W.B."/>
            <person name="Han X.H."/>
            <person name="Huang E.J."/>
            <person name="Li L.F."/>
            <person name="Wei W."/>
            <person name="Gao Y.C."/>
            <person name="Liu J.Z."/>
            <person name="Shao H.Z."/>
            <person name="Wang X."/>
            <person name="Wang C.C."/>
            <person name="Yang T.C."/>
            <person name="Huo Q.B."/>
            <person name="Li W."/>
            <person name="Chen H.Y."/>
            <person name="Chen S.E."/>
            <person name="Zhou L.G."/>
            <person name="Ni X.B."/>
            <person name="Tian J.H."/>
            <person name="Sheng Y."/>
            <person name="Liu T."/>
            <person name="Pan Y.S."/>
            <person name="Xia L.Y."/>
            <person name="Li J."/>
            <person name="Zhao F."/>
            <person name="Cao W.C."/>
        </authorList>
    </citation>
    <scope>NUCLEOTIDE SEQUENCE [LARGE SCALE GENOMIC DNA]</scope>
    <source>
        <strain evidence="1">Iper-2018</strain>
    </source>
</reference>
<evidence type="ECO:0000313" key="2">
    <source>
        <dbReference type="Proteomes" id="UP000805193"/>
    </source>
</evidence>